<dbReference type="EMBL" id="AP028909">
    <property type="protein sequence ID" value="BES89669.1"/>
    <property type="molecule type" value="Genomic_DNA"/>
</dbReference>
<keyword evidence="3" id="KW-1185">Reference proteome</keyword>
<evidence type="ECO:0000259" key="1">
    <source>
        <dbReference type="Pfam" id="PF00134"/>
    </source>
</evidence>
<dbReference type="PANTHER" id="PTHR22896">
    <property type="entry name" value="CDK5 AND ABL1 ENZYME SUBSTRATE 1"/>
    <property type="match status" value="1"/>
</dbReference>
<sequence>MKAEPARFRRRATAQAFLSSISLDGSLRTIAGSAQKFAEEVDTFNDSLAGRTLTTKEKSLVENGRFSKNVSPTLKNNADSSFLNSSSDSHPNLLSKFFDSDSGPSNFFSLPFRERTSTIGSEYGSEKHYGSLSYRKRLLHHQLPDDKLQGIFSSSESMQSAGGSSNKKEVTFLKCLSKTQKLRGQRIVVLSQKQKIPLSVFSVIPYHKFRVDPRGCRRRNTSGPGPRPLSSINDTLDPWTMLGIEKACDGQEVSYGQFLAPSKVCRSNDVESLKSHTVVSRCYSHDSGSVHRSYPVSPPISADKGSDYTDYDANALDDPELIAGKHKRLLPFSSYTTSVILYVRSTDLKKELNDKFKEKFPHIELTLSKLRSIKREMRKIAAPDLLTTAYSYVFFERLIFKNLVNKQNRKLCAGASLILAAKLNDIKGEPLKHMIEKTESILRLNRRELLVSEFAILVALEFGLHVPTHHVLPHYHRLLSET</sequence>
<dbReference type="InterPro" id="IPR006671">
    <property type="entry name" value="Cyclin_N"/>
</dbReference>
<dbReference type="Proteomes" id="UP001307889">
    <property type="component" value="Chromosome 1"/>
</dbReference>
<name>A0ABN7AER0_9HEMI</name>
<reference evidence="2 3" key="1">
    <citation type="submission" date="2023-09" db="EMBL/GenBank/DDBJ databases">
        <title>Nesidiocoris tenuis whole genome shotgun sequence.</title>
        <authorList>
            <person name="Shibata T."/>
            <person name="Shimoda M."/>
            <person name="Kobayashi T."/>
            <person name="Uehara T."/>
        </authorList>
    </citation>
    <scope>NUCLEOTIDE SEQUENCE [LARGE SCALE GENOMIC DNA]</scope>
    <source>
        <strain evidence="2 3">Japan</strain>
    </source>
</reference>
<protein>
    <submittedName>
        <fullName evidence="2">Cyclin, N-terminal domain</fullName>
    </submittedName>
</protein>
<dbReference type="SUPFAM" id="SSF47954">
    <property type="entry name" value="Cyclin-like"/>
    <property type="match status" value="1"/>
</dbReference>
<feature type="domain" description="Cyclin N-terminal" evidence="1">
    <location>
        <begin position="387"/>
        <end position="464"/>
    </location>
</feature>
<dbReference type="InterPro" id="IPR036915">
    <property type="entry name" value="Cyclin-like_sf"/>
</dbReference>
<organism evidence="2 3">
    <name type="scientific">Nesidiocoris tenuis</name>
    <dbReference type="NCBI Taxonomy" id="355587"/>
    <lineage>
        <taxon>Eukaryota</taxon>
        <taxon>Metazoa</taxon>
        <taxon>Ecdysozoa</taxon>
        <taxon>Arthropoda</taxon>
        <taxon>Hexapoda</taxon>
        <taxon>Insecta</taxon>
        <taxon>Pterygota</taxon>
        <taxon>Neoptera</taxon>
        <taxon>Paraneoptera</taxon>
        <taxon>Hemiptera</taxon>
        <taxon>Heteroptera</taxon>
        <taxon>Panheteroptera</taxon>
        <taxon>Cimicomorpha</taxon>
        <taxon>Miridae</taxon>
        <taxon>Dicyphina</taxon>
        <taxon>Nesidiocoris</taxon>
    </lineage>
</organism>
<gene>
    <name evidence="2" type="ORF">NTJ_02476</name>
</gene>
<evidence type="ECO:0000313" key="3">
    <source>
        <dbReference type="Proteomes" id="UP001307889"/>
    </source>
</evidence>
<dbReference type="InterPro" id="IPR012388">
    <property type="entry name" value="CABLES1/2"/>
</dbReference>
<dbReference type="Gene3D" id="1.10.472.10">
    <property type="entry name" value="Cyclin-like"/>
    <property type="match status" value="1"/>
</dbReference>
<dbReference type="PANTHER" id="PTHR22896:SF0">
    <property type="entry name" value="CYCLIN N-TERMINAL DOMAIN-CONTAINING PROTEIN"/>
    <property type="match status" value="1"/>
</dbReference>
<dbReference type="CDD" id="cd20556">
    <property type="entry name" value="CYCLIN_CABLES"/>
    <property type="match status" value="1"/>
</dbReference>
<dbReference type="Pfam" id="PF00134">
    <property type="entry name" value="Cyclin_N"/>
    <property type="match status" value="1"/>
</dbReference>
<accession>A0ABN7AER0</accession>
<proteinExistence type="predicted"/>
<evidence type="ECO:0000313" key="2">
    <source>
        <dbReference type="EMBL" id="BES89669.1"/>
    </source>
</evidence>